<name>A0ACC0N7I6_RHOML</name>
<comment type="caution">
    <text evidence="1">The sequence shown here is derived from an EMBL/GenBank/DDBJ whole genome shotgun (WGS) entry which is preliminary data.</text>
</comment>
<organism evidence="1 2">
    <name type="scientific">Rhododendron molle</name>
    <name type="common">Chinese azalea</name>
    <name type="synonym">Azalea mollis</name>
    <dbReference type="NCBI Taxonomy" id="49168"/>
    <lineage>
        <taxon>Eukaryota</taxon>
        <taxon>Viridiplantae</taxon>
        <taxon>Streptophyta</taxon>
        <taxon>Embryophyta</taxon>
        <taxon>Tracheophyta</taxon>
        <taxon>Spermatophyta</taxon>
        <taxon>Magnoliopsida</taxon>
        <taxon>eudicotyledons</taxon>
        <taxon>Gunneridae</taxon>
        <taxon>Pentapetalae</taxon>
        <taxon>asterids</taxon>
        <taxon>Ericales</taxon>
        <taxon>Ericaceae</taxon>
        <taxon>Ericoideae</taxon>
        <taxon>Rhodoreae</taxon>
        <taxon>Rhododendron</taxon>
    </lineage>
</organism>
<gene>
    <name evidence="1" type="ORF">RHMOL_Rhmol07G0302200</name>
</gene>
<dbReference type="Proteomes" id="UP001062846">
    <property type="component" value="Chromosome 7"/>
</dbReference>
<dbReference type="EMBL" id="CM046394">
    <property type="protein sequence ID" value="KAI8548799.1"/>
    <property type="molecule type" value="Genomic_DNA"/>
</dbReference>
<proteinExistence type="predicted"/>
<keyword evidence="2" id="KW-1185">Reference proteome</keyword>
<sequence length="677" mass="75559">MAILRKGKCFALYLLFLFALLRISRVLANSDVVAIQDANERFDKLDTDCETDEVVDRHQMQIGEKLDRDCETEVVDRHQRQVEKLEELVRNLTELVSRLESRFSDQPLDEKVKSIVASEVEDGDVPVKKIEEKSGLYKRVRDGGERDRMGGKGASVTKYDPFWSERFQSVSAVELETSRASCINVLPFRDHEGLSKYFAVGDDQGRVFVFPRNGDVLVVFNTFADSPVTAMLSYLSVYKNESVVVTGHGNGLVLVHRVWEESNGEDWTAITMENRGRLDLDEIGENGSPVSLLEVHHVGRTRYILSVDGSGKIRVLRENGTVYGLAVPASRPLVFLKQRLLFLTETGAGSLDLRTMKVRVSECEGLNRSSVEIYVFDATERSKAYGFTSEGDMIHVLLLGDIMNFKCRVRSKRKFDMDKPLAMEAIKGYLLVVNQEKVFVYNVSSQHYTRAGGPRLLFSAYLDEIRSSFPNYRLTDLDTQKGMVMPLLASDTEKLLVLGLGDGHVRMYRSNLPIFKGESNTILWTSPVFFFILFLFGAWQFFAKKKEALISWGPDDPFNSMSISNGGAPLGSGSSDRSFTESSSRGGDAGDLRGGGAGGLRGPTRRYVSPSRYPGGSTTSFRNASADTNSSRPSSVDPNLRTTSEQLKFRGSNLESTGFQKRRESLFVTSQVVDDSS</sequence>
<evidence type="ECO:0000313" key="1">
    <source>
        <dbReference type="EMBL" id="KAI8548799.1"/>
    </source>
</evidence>
<evidence type="ECO:0000313" key="2">
    <source>
        <dbReference type="Proteomes" id="UP001062846"/>
    </source>
</evidence>
<accession>A0ACC0N7I6</accession>
<reference evidence="1" key="1">
    <citation type="submission" date="2022-02" db="EMBL/GenBank/DDBJ databases">
        <title>Plant Genome Project.</title>
        <authorList>
            <person name="Zhang R.-G."/>
        </authorList>
    </citation>
    <scope>NUCLEOTIDE SEQUENCE</scope>
    <source>
        <strain evidence="1">AT1</strain>
    </source>
</reference>
<protein>
    <submittedName>
        <fullName evidence="1">Uncharacterized protein</fullName>
    </submittedName>
</protein>